<gene>
    <name evidence="3" type="ORF">SAMN02746066_04234</name>
</gene>
<sequence>MKRETEQILKEFEVKTFGNVKNIENAESKLRPGEKILYISPTNAIITTVNIRKQEKLPGISVLTNQRFFFVYKSLNIENTEEFSLDTLNSINCSGNGITGGHIQLHTNTKSYDLLITYKKDIMEKIRNTFTNAKLNLNISSTMNISIITTNDIPEQIEKLSQLKNSGILTEDEFNSKKAELLARL</sequence>
<proteinExistence type="predicted"/>
<reference evidence="3 4" key="1">
    <citation type="submission" date="2016-11" db="EMBL/GenBank/DDBJ databases">
        <authorList>
            <person name="Jaros S."/>
            <person name="Januszkiewicz K."/>
            <person name="Wedrychowicz H."/>
        </authorList>
    </citation>
    <scope>NUCLEOTIDE SEQUENCE [LARGE SCALE GENOMIC DNA]</scope>
    <source>
        <strain evidence="3 4">DSM 15930</strain>
    </source>
</reference>
<keyword evidence="4" id="KW-1185">Reference proteome</keyword>
<dbReference type="RefSeq" id="WP_073291127.1">
    <property type="nucleotide sequence ID" value="NZ_FRCP01000025.1"/>
</dbReference>
<dbReference type="InterPro" id="IPR018649">
    <property type="entry name" value="SHOCT"/>
</dbReference>
<dbReference type="EMBL" id="FRCP01000025">
    <property type="protein sequence ID" value="SHM98790.1"/>
    <property type="molecule type" value="Genomic_DNA"/>
</dbReference>
<accession>A0A1M7N5F1</accession>
<name>A0A1M7N5F1_9FIRM</name>
<evidence type="ECO:0000313" key="3">
    <source>
        <dbReference type="EMBL" id="SHM98790.1"/>
    </source>
</evidence>
<evidence type="ECO:0000259" key="1">
    <source>
        <dbReference type="Pfam" id="PF09851"/>
    </source>
</evidence>
<protein>
    <submittedName>
        <fullName evidence="3">PH domain-containing protein</fullName>
    </submittedName>
</protein>
<feature type="domain" description="YokE-like PH" evidence="2">
    <location>
        <begin position="30"/>
        <end position="122"/>
    </location>
</feature>
<dbReference type="Proteomes" id="UP000184038">
    <property type="component" value="Unassembled WGS sequence"/>
</dbReference>
<evidence type="ECO:0000313" key="4">
    <source>
        <dbReference type="Proteomes" id="UP000184038"/>
    </source>
</evidence>
<feature type="domain" description="SHOCT" evidence="1">
    <location>
        <begin position="155"/>
        <end position="182"/>
    </location>
</feature>
<dbReference type="AlphaFoldDB" id="A0A1M7N5F1"/>
<dbReference type="Pfam" id="PF09851">
    <property type="entry name" value="SHOCT"/>
    <property type="match status" value="1"/>
</dbReference>
<dbReference type="InterPro" id="IPR039519">
    <property type="entry name" value="YokE-like_PH"/>
</dbReference>
<organism evidence="3 4">
    <name type="scientific">Anaerosporobacter mobilis DSM 15930</name>
    <dbReference type="NCBI Taxonomy" id="1120996"/>
    <lineage>
        <taxon>Bacteria</taxon>
        <taxon>Bacillati</taxon>
        <taxon>Bacillota</taxon>
        <taxon>Clostridia</taxon>
        <taxon>Lachnospirales</taxon>
        <taxon>Lachnospiraceae</taxon>
        <taxon>Anaerosporobacter</taxon>
    </lineage>
</organism>
<dbReference type="Pfam" id="PF14470">
    <property type="entry name" value="bPH_3"/>
    <property type="match status" value="1"/>
</dbReference>
<evidence type="ECO:0000259" key="2">
    <source>
        <dbReference type="Pfam" id="PF14470"/>
    </source>
</evidence>